<accession>A0ABU7ZLM4</accession>
<dbReference type="EMBL" id="JBAKBE010000004">
    <property type="protein sequence ID" value="MEH0096134.1"/>
    <property type="molecule type" value="Genomic_DNA"/>
</dbReference>
<evidence type="ECO:0000313" key="1">
    <source>
        <dbReference type="EMBL" id="MEH0096134.1"/>
    </source>
</evidence>
<organism evidence="1 2">
    <name type="scientific">Pannonibacter anstelovis</name>
    <dbReference type="NCBI Taxonomy" id="3121537"/>
    <lineage>
        <taxon>Bacteria</taxon>
        <taxon>Pseudomonadati</taxon>
        <taxon>Pseudomonadota</taxon>
        <taxon>Alphaproteobacteria</taxon>
        <taxon>Hyphomicrobiales</taxon>
        <taxon>Stappiaceae</taxon>
        <taxon>Pannonibacter</taxon>
    </lineage>
</organism>
<name>A0ABU7ZLM4_9HYPH</name>
<comment type="caution">
    <text evidence="1">The sequence shown here is derived from an EMBL/GenBank/DDBJ whole genome shotgun (WGS) entry which is preliminary data.</text>
</comment>
<dbReference type="RefSeq" id="WP_334251229.1">
    <property type="nucleotide sequence ID" value="NZ_JBAKBE010000004.1"/>
</dbReference>
<protein>
    <submittedName>
        <fullName evidence="1">Uncharacterized protein</fullName>
    </submittedName>
</protein>
<proteinExistence type="predicted"/>
<sequence length="91" mass="10146">MFLTRHAEARQRQRSIPSYVISATYAFGSGHPVRGSLTAYTLDRQAVELAQESYPASVGKTLSKYLGVYLIIGDEEKIVTVARGRCRSTHR</sequence>
<evidence type="ECO:0000313" key="2">
    <source>
        <dbReference type="Proteomes" id="UP001380822"/>
    </source>
</evidence>
<keyword evidence="2" id="KW-1185">Reference proteome</keyword>
<dbReference type="Proteomes" id="UP001380822">
    <property type="component" value="Unassembled WGS sequence"/>
</dbReference>
<reference evidence="1 2" key="1">
    <citation type="submission" date="2024-02" db="EMBL/GenBank/DDBJ databases">
        <title>A new putative Pannonibacter species isolated from two cases of bloodstream infections in paediatric patients.</title>
        <authorList>
            <person name="Castellana S."/>
            <person name="De Laurentiis V."/>
            <person name="Grassi M."/>
            <person name="De Leonardis F."/>
            <person name="Mosca A."/>
            <person name="De Carlo C."/>
            <person name="Sparapano E."/>
            <person name="Ronga L."/>
            <person name="Santacroce L."/>
            <person name="Chironna M."/>
            <person name="De Robertis A."/>
            <person name="Bianco A."/>
            <person name="Del Sambro L."/>
            <person name="Capozzi L."/>
            <person name="Parisi A."/>
        </authorList>
    </citation>
    <scope>NUCLEOTIDE SEQUENCE [LARGE SCALE GENOMIC DNA]</scope>
    <source>
        <strain evidence="1 2">Pt2</strain>
    </source>
</reference>
<gene>
    <name evidence="1" type="ORF">V6L76_07715</name>
</gene>